<keyword evidence="1" id="KW-1133">Transmembrane helix</keyword>
<sequence>MVIKNIVGAIIVLLNMAGLGYLFFIGVAGFFEDRDADEQDGLHKIAQPEINKGQPAVINEDIAPEEDDLLKDMDLSDLDDLNLDDFD</sequence>
<dbReference type="AlphaFoldDB" id="A0A850SXY5"/>
<comment type="caution">
    <text evidence="2">The sequence shown here is derived from an EMBL/GenBank/DDBJ whole genome shotgun (WGS) entry which is preliminary data.</text>
</comment>
<name>A0A850SXY5_9BACT</name>
<keyword evidence="1" id="KW-0472">Membrane</keyword>
<reference evidence="2 3" key="1">
    <citation type="submission" date="2020-06" db="EMBL/GenBank/DDBJ databases">
        <title>High-quality draft genome of sulfate reducer Desulfobacter latus type strain AcrS2 isolated from marine sediment.</title>
        <authorList>
            <person name="Hoppe M."/>
            <person name="Larsen C.K."/>
            <person name="Marshall I.P.G."/>
            <person name="Schramm A."/>
            <person name="Marietou A.G."/>
        </authorList>
    </citation>
    <scope>NUCLEOTIDE SEQUENCE [LARGE SCALE GENOMIC DNA]</scope>
    <source>
        <strain evidence="2 3">AcRS2</strain>
    </source>
</reference>
<dbReference type="Proteomes" id="UP000553343">
    <property type="component" value="Unassembled WGS sequence"/>
</dbReference>
<gene>
    <name evidence="2" type="ORF">HXW94_08440</name>
</gene>
<dbReference type="RefSeq" id="WP_178366467.1">
    <property type="nucleotide sequence ID" value="NZ_JACADJ010000022.1"/>
</dbReference>
<keyword evidence="1" id="KW-0812">Transmembrane</keyword>
<protein>
    <submittedName>
        <fullName evidence="2">Uncharacterized protein</fullName>
    </submittedName>
</protein>
<dbReference type="EMBL" id="JACADJ010000022">
    <property type="protein sequence ID" value="NWH05010.1"/>
    <property type="molecule type" value="Genomic_DNA"/>
</dbReference>
<proteinExistence type="predicted"/>
<evidence type="ECO:0000313" key="3">
    <source>
        <dbReference type="Proteomes" id="UP000553343"/>
    </source>
</evidence>
<keyword evidence="3" id="KW-1185">Reference proteome</keyword>
<organism evidence="2 3">
    <name type="scientific">Desulfobacter latus</name>
    <dbReference type="NCBI Taxonomy" id="2292"/>
    <lineage>
        <taxon>Bacteria</taxon>
        <taxon>Pseudomonadati</taxon>
        <taxon>Thermodesulfobacteriota</taxon>
        <taxon>Desulfobacteria</taxon>
        <taxon>Desulfobacterales</taxon>
        <taxon>Desulfobacteraceae</taxon>
        <taxon>Desulfobacter</taxon>
    </lineage>
</organism>
<evidence type="ECO:0000256" key="1">
    <source>
        <dbReference type="SAM" id="Phobius"/>
    </source>
</evidence>
<evidence type="ECO:0000313" key="2">
    <source>
        <dbReference type="EMBL" id="NWH05010.1"/>
    </source>
</evidence>
<feature type="transmembrane region" description="Helical" evidence="1">
    <location>
        <begin position="6"/>
        <end position="31"/>
    </location>
</feature>
<accession>A0A850SXY5</accession>